<evidence type="ECO:0000313" key="2">
    <source>
        <dbReference type="EMBL" id="SFC16514.1"/>
    </source>
</evidence>
<dbReference type="Gene3D" id="3.50.30.50">
    <property type="entry name" value="Putative cyclase"/>
    <property type="match status" value="1"/>
</dbReference>
<dbReference type="SUPFAM" id="SSF102198">
    <property type="entry name" value="Putative cyclase"/>
    <property type="match status" value="1"/>
</dbReference>
<evidence type="ECO:0000313" key="3">
    <source>
        <dbReference type="Proteomes" id="UP000199161"/>
    </source>
</evidence>
<gene>
    <name evidence="2" type="ORF">SAMN05444422_10587</name>
</gene>
<dbReference type="InterPro" id="IPR037175">
    <property type="entry name" value="KFase_sf"/>
</dbReference>
<dbReference type="OrthoDB" id="9014at2157"/>
<organism evidence="2 3">
    <name type="scientific">Natronobacterium haloterrestre</name>
    <name type="common">Halobiforma haloterrestris</name>
    <dbReference type="NCBI Taxonomy" id="148448"/>
    <lineage>
        <taxon>Archaea</taxon>
        <taxon>Methanobacteriati</taxon>
        <taxon>Methanobacteriota</taxon>
        <taxon>Stenosarchaea group</taxon>
        <taxon>Halobacteria</taxon>
        <taxon>Halobacteriales</taxon>
        <taxon>Natrialbaceae</taxon>
        <taxon>Natronobacterium</taxon>
    </lineage>
</organism>
<dbReference type="InterPro" id="IPR007325">
    <property type="entry name" value="KFase/CYL"/>
</dbReference>
<feature type="compositionally biased region" description="Low complexity" evidence="1">
    <location>
        <begin position="145"/>
        <end position="160"/>
    </location>
</feature>
<proteinExistence type="predicted"/>
<dbReference type="Proteomes" id="UP000199161">
    <property type="component" value="Unassembled WGS sequence"/>
</dbReference>
<reference evidence="3" key="1">
    <citation type="submission" date="2016-10" db="EMBL/GenBank/DDBJ databases">
        <authorList>
            <person name="Varghese N."/>
            <person name="Submissions S."/>
        </authorList>
    </citation>
    <scope>NUCLEOTIDE SEQUENCE [LARGE SCALE GENOMIC DNA]</scope>
    <source>
        <strain evidence="3">DSM 13078</strain>
    </source>
</reference>
<evidence type="ECO:0000256" key="1">
    <source>
        <dbReference type="SAM" id="MobiDB-lite"/>
    </source>
</evidence>
<keyword evidence="3" id="KW-1185">Reference proteome</keyword>
<dbReference type="PANTHER" id="PTHR31118:SF32">
    <property type="entry name" value="KYNURENINE FORMAMIDASE"/>
    <property type="match status" value="1"/>
</dbReference>
<name>A0A1I1GXW0_NATHA</name>
<feature type="region of interest" description="Disordered" evidence="1">
    <location>
        <begin position="1"/>
        <end position="20"/>
    </location>
</feature>
<protein>
    <submittedName>
        <fullName evidence="2">Kynurenine formamidase</fullName>
    </submittedName>
</protein>
<dbReference type="RefSeq" id="WP_089788035.1">
    <property type="nucleotide sequence ID" value="NZ_FOKW01000005.1"/>
</dbReference>
<accession>A0A1I1GXW0</accession>
<feature type="region of interest" description="Disordered" evidence="1">
    <location>
        <begin position="145"/>
        <end position="172"/>
    </location>
</feature>
<dbReference type="AlphaFoldDB" id="A0A1I1GXW0"/>
<sequence>MYRDLSQPIESGMQTFPGDPAVDVSRAATIPEDGVAVRELHCGSHTGTHIDAPAHTEPDGDTLEARDVGEYVFDARFVDVSPCEPRERIGAEAIVDALEVDDSVDLLVIRTGHDAYWNTDAYRDHPYLAPEAASLLREAGCGVATDTLSPDPTPSPTSTDVEPADEPDGFPAHRELLGADLPILENLTNLAGLPDRFTLYAFPLPLREGDGAPVRAVAGLE</sequence>
<dbReference type="EMBL" id="FOKW01000005">
    <property type="protein sequence ID" value="SFC16514.1"/>
    <property type="molecule type" value="Genomic_DNA"/>
</dbReference>
<dbReference type="Pfam" id="PF04199">
    <property type="entry name" value="Cyclase"/>
    <property type="match status" value="1"/>
</dbReference>
<dbReference type="GO" id="GO:0004061">
    <property type="term" value="F:arylformamidase activity"/>
    <property type="evidence" value="ECO:0007669"/>
    <property type="project" value="InterPro"/>
</dbReference>
<dbReference type="PANTHER" id="PTHR31118">
    <property type="entry name" value="CYCLASE-LIKE PROTEIN 2"/>
    <property type="match status" value="1"/>
</dbReference>
<dbReference type="GO" id="GO:0019441">
    <property type="term" value="P:L-tryptophan catabolic process to kynurenine"/>
    <property type="evidence" value="ECO:0007669"/>
    <property type="project" value="InterPro"/>
</dbReference>